<organism evidence="2 3">
    <name type="scientific">Allacma fusca</name>
    <dbReference type="NCBI Taxonomy" id="39272"/>
    <lineage>
        <taxon>Eukaryota</taxon>
        <taxon>Metazoa</taxon>
        <taxon>Ecdysozoa</taxon>
        <taxon>Arthropoda</taxon>
        <taxon>Hexapoda</taxon>
        <taxon>Collembola</taxon>
        <taxon>Symphypleona</taxon>
        <taxon>Sminthuridae</taxon>
        <taxon>Allacma</taxon>
    </lineage>
</organism>
<evidence type="ECO:0000256" key="1">
    <source>
        <dbReference type="SAM" id="MobiDB-lite"/>
    </source>
</evidence>
<feature type="region of interest" description="Disordered" evidence="1">
    <location>
        <begin position="1"/>
        <end position="66"/>
    </location>
</feature>
<comment type="caution">
    <text evidence="2">The sequence shown here is derived from an EMBL/GenBank/DDBJ whole genome shotgun (WGS) entry which is preliminary data.</text>
</comment>
<reference evidence="2" key="1">
    <citation type="submission" date="2021-06" db="EMBL/GenBank/DDBJ databases">
        <authorList>
            <person name="Hodson N. C."/>
            <person name="Mongue J. A."/>
            <person name="Jaron S. K."/>
        </authorList>
    </citation>
    <scope>NUCLEOTIDE SEQUENCE</scope>
</reference>
<gene>
    <name evidence="2" type="ORF">AFUS01_LOCUS43870</name>
</gene>
<proteinExistence type="predicted"/>
<name>A0A8J2LIZ5_9HEXA</name>
<accession>A0A8J2LIZ5</accession>
<keyword evidence="3" id="KW-1185">Reference proteome</keyword>
<sequence length="92" mass="10344">MEGGAGDWRRLPTLSSRLMIPTSRSRNSTEIAERTEQPRQFVRLATAPTTSSTHNHPPPPPEEEDGRLSAFVQIEELSKLLECPVQFLRSSE</sequence>
<dbReference type="EMBL" id="CAJVCH010570207">
    <property type="protein sequence ID" value="CAG7834355.1"/>
    <property type="molecule type" value="Genomic_DNA"/>
</dbReference>
<evidence type="ECO:0000313" key="2">
    <source>
        <dbReference type="EMBL" id="CAG7834355.1"/>
    </source>
</evidence>
<dbReference type="Proteomes" id="UP000708208">
    <property type="component" value="Unassembled WGS sequence"/>
</dbReference>
<protein>
    <submittedName>
        <fullName evidence="2">Uncharacterized protein</fullName>
    </submittedName>
</protein>
<dbReference type="AlphaFoldDB" id="A0A8J2LIZ5"/>
<evidence type="ECO:0000313" key="3">
    <source>
        <dbReference type="Proteomes" id="UP000708208"/>
    </source>
</evidence>